<evidence type="ECO:0000313" key="2">
    <source>
        <dbReference type="Proteomes" id="UP000178046"/>
    </source>
</evidence>
<dbReference type="EMBL" id="MFIA01000034">
    <property type="protein sequence ID" value="OGF81995.1"/>
    <property type="molecule type" value="Genomic_DNA"/>
</dbReference>
<dbReference type="AlphaFoldDB" id="A0A1F5X265"/>
<dbReference type="Proteomes" id="UP000178046">
    <property type="component" value="Unassembled WGS sequence"/>
</dbReference>
<proteinExistence type="predicted"/>
<evidence type="ECO:0000313" key="1">
    <source>
        <dbReference type="EMBL" id="OGF81995.1"/>
    </source>
</evidence>
<gene>
    <name evidence="1" type="ORF">A2924_04290</name>
</gene>
<comment type="caution">
    <text evidence="1">The sequence shown here is derived from an EMBL/GenBank/DDBJ whole genome shotgun (WGS) entry which is preliminary data.</text>
</comment>
<accession>A0A1F5X265</accession>
<name>A0A1F5X265_9BACT</name>
<sequence length="97" mass="11228">MYNDMQGLINGVIFYFEPGDDEITKHTFDFLAGKIERPTSIVRLADETVSIRFTVEREMELLREYLQNLAGAYPPLEDLIRKIGQNVLPQIPKEQLN</sequence>
<reference evidence="1 2" key="1">
    <citation type="journal article" date="2016" name="Nat. Commun.">
        <title>Thousands of microbial genomes shed light on interconnected biogeochemical processes in an aquifer system.</title>
        <authorList>
            <person name="Anantharaman K."/>
            <person name="Brown C.T."/>
            <person name="Hug L.A."/>
            <person name="Sharon I."/>
            <person name="Castelle C.J."/>
            <person name="Probst A.J."/>
            <person name="Thomas B.C."/>
            <person name="Singh A."/>
            <person name="Wilkins M.J."/>
            <person name="Karaoz U."/>
            <person name="Brodie E.L."/>
            <person name="Williams K.H."/>
            <person name="Hubbard S.S."/>
            <person name="Banfield J.F."/>
        </authorList>
    </citation>
    <scope>NUCLEOTIDE SEQUENCE [LARGE SCALE GENOMIC DNA]</scope>
</reference>
<organism evidence="1 2">
    <name type="scientific">Candidatus Giovannonibacteria bacterium RIFCSPLOWO2_01_FULL_44_16</name>
    <dbReference type="NCBI Taxonomy" id="1798348"/>
    <lineage>
        <taxon>Bacteria</taxon>
        <taxon>Candidatus Giovannoniibacteriota</taxon>
    </lineage>
</organism>
<protein>
    <submittedName>
        <fullName evidence="1">Uncharacterized protein</fullName>
    </submittedName>
</protein>